<gene>
    <name evidence="2" type="ORF">EV184_1021</name>
</gene>
<dbReference type="GO" id="GO:0003677">
    <property type="term" value="F:DNA binding"/>
    <property type="evidence" value="ECO:0007669"/>
    <property type="project" value="InterPro"/>
</dbReference>
<evidence type="ECO:0000259" key="1">
    <source>
        <dbReference type="Pfam" id="PF01609"/>
    </source>
</evidence>
<dbReference type="GO" id="GO:0006313">
    <property type="term" value="P:DNA transposition"/>
    <property type="evidence" value="ECO:0007669"/>
    <property type="project" value="InterPro"/>
</dbReference>
<dbReference type="RefSeq" id="WP_132072913.1">
    <property type="nucleotide sequence ID" value="NZ_SLVU01000002.1"/>
</dbReference>
<dbReference type="NCBIfam" id="NF033580">
    <property type="entry name" value="transpos_IS5_3"/>
    <property type="match status" value="1"/>
</dbReference>
<organism evidence="2 3">
    <name type="scientific">Sinorhizobium americanum</name>
    <dbReference type="NCBI Taxonomy" id="194963"/>
    <lineage>
        <taxon>Bacteria</taxon>
        <taxon>Pseudomonadati</taxon>
        <taxon>Pseudomonadota</taxon>
        <taxon>Alphaproteobacteria</taxon>
        <taxon>Hyphomicrobiales</taxon>
        <taxon>Rhizobiaceae</taxon>
        <taxon>Sinorhizobium/Ensifer group</taxon>
        <taxon>Sinorhizobium</taxon>
    </lineage>
</organism>
<dbReference type="GO" id="GO:0004803">
    <property type="term" value="F:transposase activity"/>
    <property type="evidence" value="ECO:0007669"/>
    <property type="project" value="InterPro"/>
</dbReference>
<evidence type="ECO:0000313" key="2">
    <source>
        <dbReference type="EMBL" id="TCN33695.1"/>
    </source>
</evidence>
<proteinExistence type="predicted"/>
<sequence>TGCDGKKGDRDHCLGRSRGGLTTKIHALVDAKGRPIKLMLTAGQKSDIATAGGLITELPEGAMLLADKGYDSNALRIAVTERKAWANIPPKANRKDPICFSPFLYKARNQIERFFNKVKQFRRIATQYDKLAENYLAALKLVAIRIWLRTNESTS</sequence>
<evidence type="ECO:0000313" key="3">
    <source>
        <dbReference type="Proteomes" id="UP000295043"/>
    </source>
</evidence>
<reference evidence="2 3" key="1">
    <citation type="submission" date="2019-03" db="EMBL/GenBank/DDBJ databases">
        <title>Genomic Encyclopedia of Type Strains, Phase IV (KMG-V): Genome sequencing to study the core and pangenomes of soil and plant-associated prokaryotes.</title>
        <authorList>
            <person name="Whitman W."/>
        </authorList>
    </citation>
    <scope>NUCLEOTIDE SEQUENCE [LARGE SCALE GENOMIC DNA]</scope>
    <source>
        <strain evidence="2 3">23C40</strain>
    </source>
</reference>
<dbReference type="Proteomes" id="UP000295043">
    <property type="component" value="Unassembled WGS sequence"/>
</dbReference>
<feature type="domain" description="Transposase IS4-like" evidence="1">
    <location>
        <begin position="10"/>
        <end position="143"/>
    </location>
</feature>
<dbReference type="PANTHER" id="PTHR30007:SF1">
    <property type="entry name" value="BLR1914 PROTEIN"/>
    <property type="match status" value="1"/>
</dbReference>
<dbReference type="AlphaFoldDB" id="A0A4R2C2G8"/>
<dbReference type="PANTHER" id="PTHR30007">
    <property type="entry name" value="PHP DOMAIN PROTEIN"/>
    <property type="match status" value="1"/>
</dbReference>
<feature type="non-terminal residue" evidence="2">
    <location>
        <position position="1"/>
    </location>
</feature>
<accession>A0A4R2C2G8</accession>
<dbReference type="Pfam" id="PF01609">
    <property type="entry name" value="DDE_Tnp_1"/>
    <property type="match status" value="1"/>
</dbReference>
<comment type="caution">
    <text evidence="2">The sequence shown here is derived from an EMBL/GenBank/DDBJ whole genome shotgun (WGS) entry which is preliminary data.</text>
</comment>
<name>A0A4R2C2G8_9HYPH</name>
<dbReference type="EMBL" id="SLVU01000002">
    <property type="protein sequence ID" value="TCN33695.1"/>
    <property type="molecule type" value="Genomic_DNA"/>
</dbReference>
<protein>
    <submittedName>
        <fullName evidence="2">Transposase</fullName>
    </submittedName>
</protein>
<dbReference type="InterPro" id="IPR002559">
    <property type="entry name" value="Transposase_11"/>
</dbReference>